<dbReference type="PROSITE" id="PS50887">
    <property type="entry name" value="GGDEF"/>
    <property type="match status" value="1"/>
</dbReference>
<dbReference type="EMBL" id="FZOT01000009">
    <property type="protein sequence ID" value="SNS91966.1"/>
    <property type="molecule type" value="Genomic_DNA"/>
</dbReference>
<dbReference type="InterPro" id="IPR029787">
    <property type="entry name" value="Nucleotide_cyclase"/>
</dbReference>
<dbReference type="SMART" id="SM00052">
    <property type="entry name" value="EAL"/>
    <property type="match status" value="1"/>
</dbReference>
<proteinExistence type="predicted"/>
<dbReference type="PANTHER" id="PTHR44757">
    <property type="entry name" value="DIGUANYLATE CYCLASE DGCP"/>
    <property type="match status" value="1"/>
</dbReference>
<dbReference type="InterPro" id="IPR052155">
    <property type="entry name" value="Biofilm_reg_signaling"/>
</dbReference>
<feature type="domain" description="EAL" evidence="3">
    <location>
        <begin position="592"/>
        <end position="846"/>
    </location>
</feature>
<dbReference type="SMART" id="SM00267">
    <property type="entry name" value="GGDEF"/>
    <property type="match status" value="1"/>
</dbReference>
<dbReference type="Proteomes" id="UP000198284">
    <property type="component" value="Unassembled WGS sequence"/>
</dbReference>
<protein>
    <submittedName>
        <fullName evidence="5">PAS domain S-box-containing protein/diguanylate cyclase (GGDEF) domain-containing protein</fullName>
    </submittedName>
</protein>
<dbReference type="InterPro" id="IPR013655">
    <property type="entry name" value="PAS_fold_3"/>
</dbReference>
<dbReference type="RefSeq" id="WP_089400012.1">
    <property type="nucleotide sequence ID" value="NZ_FZOT01000009.1"/>
</dbReference>
<evidence type="ECO:0000313" key="6">
    <source>
        <dbReference type="Proteomes" id="UP000198284"/>
    </source>
</evidence>
<dbReference type="CDD" id="cd00130">
    <property type="entry name" value="PAS"/>
    <property type="match status" value="2"/>
</dbReference>
<dbReference type="NCBIfam" id="TIGR00254">
    <property type="entry name" value="GGDEF"/>
    <property type="match status" value="1"/>
</dbReference>
<dbReference type="Pfam" id="PF00990">
    <property type="entry name" value="GGDEF"/>
    <property type="match status" value="1"/>
</dbReference>
<sequence>MSAAEIPGSLRAFSSALSSEPSLLSGGTASEWFSAQQNCLDQTYRLAAGAAGIGLWYLDQPSQTIMLSPTLARLVGFPERFHLIPADRWMQLICLEDRAGVAKHVSGGRPFDIEYRLQLPAGEKIWLLTRATVVWQGKDNAGRIIGVCMDVSARKDAEAAAHASAERYRALADSNPDGILVKRGGRFVYANPSAARILNADTPRSLIRRLAEEQASGSPMSELLQRLTEACQVRREAVPATFRCARPNRDAAFLDVSCAFLNWEGRPATQFILRDVTEKTQTRDHLRVMNERLKLAVEGTGEGIWEWDLIQDTYSVSGKLKEIFGWQKNERFTGKVNWRRLIHSEDYERVMEAVQACVRGDKKIYECEFRLLDRQGRWKWVLSRGVVVAWDQAGQPIAMGGMTSDISVRKDAEGLAWRHANVDALTGLANRRMFRDRLEQEIRSSQRSDRKLALLFVDLDGFKHVNDLYGHDVGDLLLIEAAYRIKACVRKTDVVARWGGDEFTIILTGLEDLGHVDLVIEKLLHGLATPFYLGHALGHITGSIGAALFPLDTDEGKDLIKKADQAMYIAKQNGKNRFSYYRTEMDEHAHTRLRLSNALRRALAVGELSLHFQPVVDLNTSNIVKAEALLRWQHPEMGNIEPAKFIPLAEETGLILEISNWVFCEAVACAKQACLIAGHLIPISINRSPVEFLSENASSDWLDYLAKMNVPTSAIIMEITEGLLLHPSQAVKNQLLRYAESGLMVALDDFGTGYSAMSYLHQFHLDYLKIDQSFVKGISENRAHRTIVETIILMAHKLGLKVIAEGIETEEQRRLLLQAGCDYGQGYYFSHAVPAAIFQRMLGNAAH</sequence>
<dbReference type="InterPro" id="IPR001610">
    <property type="entry name" value="PAC"/>
</dbReference>
<dbReference type="SUPFAM" id="SSF55073">
    <property type="entry name" value="Nucleotide cyclase"/>
    <property type="match status" value="1"/>
</dbReference>
<name>A0A239IDX1_9BURK</name>
<dbReference type="Pfam" id="PF08447">
    <property type="entry name" value="PAS_3"/>
    <property type="match status" value="2"/>
</dbReference>
<feature type="domain" description="GGDEF" evidence="4">
    <location>
        <begin position="450"/>
        <end position="583"/>
    </location>
</feature>
<dbReference type="InterPro" id="IPR043128">
    <property type="entry name" value="Rev_trsase/Diguanyl_cyclase"/>
</dbReference>
<dbReference type="Pfam" id="PF00563">
    <property type="entry name" value="EAL"/>
    <property type="match status" value="1"/>
</dbReference>
<evidence type="ECO:0000313" key="5">
    <source>
        <dbReference type="EMBL" id="SNS91966.1"/>
    </source>
</evidence>
<evidence type="ECO:0000259" key="2">
    <source>
        <dbReference type="PROSITE" id="PS50113"/>
    </source>
</evidence>
<feature type="domain" description="PAC" evidence="2">
    <location>
        <begin position="111"/>
        <end position="163"/>
    </location>
</feature>
<dbReference type="CDD" id="cd01949">
    <property type="entry name" value="GGDEF"/>
    <property type="match status" value="1"/>
</dbReference>
<accession>A0A239IDX1</accession>
<dbReference type="InterPro" id="IPR035965">
    <property type="entry name" value="PAS-like_dom_sf"/>
</dbReference>
<dbReference type="Pfam" id="PF13188">
    <property type="entry name" value="PAS_8"/>
    <property type="match status" value="1"/>
</dbReference>
<dbReference type="AlphaFoldDB" id="A0A239IDX1"/>
<dbReference type="InterPro" id="IPR000700">
    <property type="entry name" value="PAS-assoc_C"/>
</dbReference>
<dbReference type="GO" id="GO:0003824">
    <property type="term" value="F:catalytic activity"/>
    <property type="evidence" value="ECO:0007669"/>
    <property type="project" value="UniProtKB-ARBA"/>
</dbReference>
<keyword evidence="6" id="KW-1185">Reference proteome</keyword>
<dbReference type="InterPro" id="IPR000160">
    <property type="entry name" value="GGDEF_dom"/>
</dbReference>
<gene>
    <name evidence="5" type="ORF">SAMN06265795_10973</name>
</gene>
<dbReference type="Gene3D" id="3.30.450.20">
    <property type="entry name" value="PAS domain"/>
    <property type="match status" value="3"/>
</dbReference>
<evidence type="ECO:0000259" key="4">
    <source>
        <dbReference type="PROSITE" id="PS50887"/>
    </source>
</evidence>
<feature type="domain" description="PAC" evidence="2">
    <location>
        <begin position="365"/>
        <end position="418"/>
    </location>
</feature>
<evidence type="ECO:0000259" key="3">
    <source>
        <dbReference type="PROSITE" id="PS50883"/>
    </source>
</evidence>
<dbReference type="SUPFAM" id="SSF55785">
    <property type="entry name" value="PYP-like sensor domain (PAS domain)"/>
    <property type="match status" value="3"/>
</dbReference>
<dbReference type="FunFam" id="3.30.70.270:FF:000001">
    <property type="entry name" value="Diguanylate cyclase domain protein"/>
    <property type="match status" value="1"/>
</dbReference>
<dbReference type="CDD" id="cd01948">
    <property type="entry name" value="EAL"/>
    <property type="match status" value="1"/>
</dbReference>
<dbReference type="SMART" id="SM00086">
    <property type="entry name" value="PAC"/>
    <property type="match status" value="2"/>
</dbReference>
<dbReference type="NCBIfam" id="TIGR00229">
    <property type="entry name" value="sensory_box"/>
    <property type="match status" value="2"/>
</dbReference>
<dbReference type="InterPro" id="IPR000014">
    <property type="entry name" value="PAS"/>
</dbReference>
<dbReference type="SUPFAM" id="SSF141868">
    <property type="entry name" value="EAL domain-like"/>
    <property type="match status" value="1"/>
</dbReference>
<dbReference type="PROSITE" id="PS50113">
    <property type="entry name" value="PAC"/>
    <property type="match status" value="2"/>
</dbReference>
<dbReference type="SMART" id="SM00091">
    <property type="entry name" value="PAS"/>
    <property type="match status" value="2"/>
</dbReference>
<dbReference type="InterPro" id="IPR001633">
    <property type="entry name" value="EAL_dom"/>
</dbReference>
<dbReference type="PANTHER" id="PTHR44757:SF2">
    <property type="entry name" value="BIOFILM ARCHITECTURE MAINTENANCE PROTEIN MBAA"/>
    <property type="match status" value="1"/>
</dbReference>
<reference evidence="5 6" key="1">
    <citation type="submission" date="2017-06" db="EMBL/GenBank/DDBJ databases">
        <authorList>
            <person name="Kim H.J."/>
            <person name="Triplett B.A."/>
        </authorList>
    </citation>
    <scope>NUCLEOTIDE SEQUENCE [LARGE SCALE GENOMIC DNA]</scope>
    <source>
        <strain evidence="5 6">U15</strain>
    </source>
</reference>
<dbReference type="PROSITE" id="PS50883">
    <property type="entry name" value="EAL"/>
    <property type="match status" value="1"/>
</dbReference>
<evidence type="ECO:0000259" key="1">
    <source>
        <dbReference type="PROSITE" id="PS50112"/>
    </source>
</evidence>
<dbReference type="InterPro" id="IPR035919">
    <property type="entry name" value="EAL_sf"/>
</dbReference>
<dbReference type="OrthoDB" id="9813903at2"/>
<feature type="domain" description="PAS" evidence="1">
    <location>
        <begin position="289"/>
        <end position="361"/>
    </location>
</feature>
<dbReference type="Gene3D" id="3.20.20.450">
    <property type="entry name" value="EAL domain"/>
    <property type="match status" value="1"/>
</dbReference>
<dbReference type="PROSITE" id="PS50112">
    <property type="entry name" value="PAS"/>
    <property type="match status" value="1"/>
</dbReference>
<dbReference type="Gene3D" id="3.30.70.270">
    <property type="match status" value="1"/>
</dbReference>
<organism evidence="5 6">
    <name type="scientific">Noviherbaspirillum humi</name>
    <dbReference type="NCBI Taxonomy" id="1688639"/>
    <lineage>
        <taxon>Bacteria</taxon>
        <taxon>Pseudomonadati</taxon>
        <taxon>Pseudomonadota</taxon>
        <taxon>Betaproteobacteria</taxon>
        <taxon>Burkholderiales</taxon>
        <taxon>Oxalobacteraceae</taxon>
        <taxon>Noviherbaspirillum</taxon>
    </lineage>
</organism>